<dbReference type="InterPro" id="IPR013785">
    <property type="entry name" value="Aldolase_TIM"/>
</dbReference>
<keyword evidence="8" id="KW-0378">Hydrolase</keyword>
<feature type="signal peptide" evidence="4">
    <location>
        <begin position="1"/>
        <end position="19"/>
    </location>
</feature>
<dbReference type="FunFam" id="3.20.20.70:FF:000220">
    <property type="entry name" value="Glucan 1,4-alpha-glucosidase SusB"/>
    <property type="match status" value="1"/>
</dbReference>
<evidence type="ECO:0000256" key="2">
    <source>
        <dbReference type="ARBA" id="ARBA00011245"/>
    </source>
</evidence>
<feature type="domain" description="Glycosyl-hydrolase 97 N-terminal" evidence="6">
    <location>
        <begin position="27"/>
        <end position="313"/>
    </location>
</feature>
<dbReference type="GO" id="GO:0030246">
    <property type="term" value="F:carbohydrate binding"/>
    <property type="evidence" value="ECO:0007669"/>
    <property type="project" value="InterPro"/>
</dbReference>
<dbReference type="InterPro" id="IPR017853">
    <property type="entry name" value="GH"/>
</dbReference>
<dbReference type="InterPro" id="IPR029486">
    <property type="entry name" value="GH97_N"/>
</dbReference>
<feature type="domain" description="Glycosyl-hydrolase 97 C-terminal oligomerisation" evidence="7">
    <location>
        <begin position="623"/>
        <end position="723"/>
    </location>
</feature>
<evidence type="ECO:0000256" key="4">
    <source>
        <dbReference type="SAM" id="SignalP"/>
    </source>
</evidence>
<dbReference type="Gene3D" id="3.20.20.70">
    <property type="entry name" value="Aldolase class I"/>
    <property type="match status" value="1"/>
</dbReference>
<evidence type="ECO:0000259" key="7">
    <source>
        <dbReference type="Pfam" id="PF14509"/>
    </source>
</evidence>
<dbReference type="InterPro" id="IPR052720">
    <property type="entry name" value="Glycosyl_hydrolase_97"/>
</dbReference>
<evidence type="ECO:0000313" key="8">
    <source>
        <dbReference type="EMBL" id="KAA2377658.1"/>
    </source>
</evidence>
<dbReference type="EMBL" id="VVXJ01000003">
    <property type="protein sequence ID" value="KAA2377658.1"/>
    <property type="molecule type" value="Genomic_DNA"/>
</dbReference>
<dbReference type="AlphaFoldDB" id="A0A5B3GV65"/>
<evidence type="ECO:0000259" key="6">
    <source>
        <dbReference type="Pfam" id="PF14508"/>
    </source>
</evidence>
<evidence type="ECO:0000259" key="5">
    <source>
        <dbReference type="Pfam" id="PF10566"/>
    </source>
</evidence>
<evidence type="ECO:0000313" key="9">
    <source>
        <dbReference type="Proteomes" id="UP000322658"/>
    </source>
</evidence>
<sequence length="727" mass="83021">MKRMIPALAALLLATAAHGAQPQERLLSPDGRLQMTFTLSPTGTPRYALDYDGRQVILPSDLGFELRGDLNVSKIEIEQGVIRKRDEHPSVSLHDDFELTDNRRSSLDETWQPVWGEEAEIRNHYNELVVDLRQRGTGRPMSVRFRLYDDGLGFRYEFPAMRGFEYFIIKEELTQFAMAGDHKAFWIPGDYDTQEYEYTESRLSEIPALLPSALTSNPYHTPYSVNAVQTSLQMRTDDGLYINLHEAALVDYPCMHLEIDPERLVFTASLTPDASGWKGTMQTPRHTPWRTIQVADDACGILASRLVLNLNDPCAYEDTSWIHPVKYVGVWWEMISGKGSWAYTEDVTSVRPGKTDYTACRPSPRHSANTANVRRYIDFAAEHGFDEVLVEGWNIGWEDWELFNKEEVFDFVIPYPDFDLPALSEYARSKGVRLMMHHETSSAVRNYERQMDRAYDLMERHGYDAVKSGYVGSIFPRGEHHYGQWMNNHYLYAIRKAAEHKIMVNAHEAVRPTGLCRTYPNMIGNESAKGTEYQAFGGIRPHHVTILPFTRLNGGPMDYTPGIFVMRMAEFSPANPSCVNATIANQLALYLTMYSPLQMAADLPEHYLRYPDAFQFIKDVAADWRRSRYLAAEPGDYIVVARQAKQSGQWFAAGVTDENARTLDVSLDFLEKGRKYEATIYADAPDAHYRTNPQAYTVTRRKVDSRTRLKMYLAPGGGFAISFRELE</sequence>
<proteinExistence type="predicted"/>
<dbReference type="InterPro" id="IPR014718">
    <property type="entry name" value="GH-type_carb-bd"/>
</dbReference>
<dbReference type="Gene3D" id="2.70.98.10">
    <property type="match status" value="1"/>
</dbReference>
<comment type="subunit">
    <text evidence="2">Monomer.</text>
</comment>
<reference evidence="8 9" key="1">
    <citation type="journal article" date="2019" name="Nat. Med.">
        <title>A library of human gut bacterial isolates paired with longitudinal multiomics data enables mechanistic microbiome research.</title>
        <authorList>
            <person name="Poyet M."/>
            <person name="Groussin M."/>
            <person name="Gibbons S.M."/>
            <person name="Avila-Pacheco J."/>
            <person name="Jiang X."/>
            <person name="Kearney S.M."/>
            <person name="Perrotta A.R."/>
            <person name="Berdy B."/>
            <person name="Zhao S."/>
            <person name="Lieberman T.D."/>
            <person name="Swanson P.K."/>
            <person name="Smith M."/>
            <person name="Roesemann S."/>
            <person name="Alexander J.E."/>
            <person name="Rich S.A."/>
            <person name="Livny J."/>
            <person name="Vlamakis H."/>
            <person name="Clish C."/>
            <person name="Bullock K."/>
            <person name="Deik A."/>
            <person name="Scott J."/>
            <person name="Pierce K.A."/>
            <person name="Xavier R.J."/>
            <person name="Alm E.J."/>
        </authorList>
    </citation>
    <scope>NUCLEOTIDE SEQUENCE [LARGE SCALE GENOMIC DNA]</scope>
    <source>
        <strain evidence="8 9">BIOML-A1</strain>
    </source>
</reference>
<feature type="domain" description="Glycosyl-hydrolase 97 catalytic" evidence="5">
    <location>
        <begin position="331"/>
        <end position="528"/>
    </location>
</feature>
<name>A0A5B3GV65_9BACT</name>
<dbReference type="PANTHER" id="PTHR35803:SF1">
    <property type="entry name" value="GLUCAN 1,4-ALPHA-GLUCOSIDASE SUSB"/>
    <property type="match status" value="1"/>
</dbReference>
<protein>
    <submittedName>
        <fullName evidence="8">Glycoside hydrolase family 97 protein</fullName>
    </submittedName>
</protein>
<evidence type="ECO:0000256" key="1">
    <source>
        <dbReference type="ARBA" id="ARBA00001913"/>
    </source>
</evidence>
<dbReference type="Pfam" id="PF14508">
    <property type="entry name" value="GH97_N"/>
    <property type="match status" value="1"/>
</dbReference>
<accession>A0A5B3GV65</accession>
<dbReference type="SUPFAM" id="SSF51445">
    <property type="entry name" value="(Trans)glycosidases"/>
    <property type="match status" value="1"/>
</dbReference>
<evidence type="ECO:0000256" key="3">
    <source>
        <dbReference type="ARBA" id="ARBA00022837"/>
    </source>
</evidence>
<comment type="caution">
    <text evidence="8">The sequence shown here is derived from an EMBL/GenBank/DDBJ whole genome shotgun (WGS) entry which is preliminary data.</text>
</comment>
<dbReference type="Pfam" id="PF14509">
    <property type="entry name" value="GH97_C"/>
    <property type="match status" value="1"/>
</dbReference>
<dbReference type="Pfam" id="PF10566">
    <property type="entry name" value="Glyco_hydro_97"/>
    <property type="match status" value="1"/>
</dbReference>
<gene>
    <name evidence="8" type="ORF">F2Y07_01880</name>
</gene>
<dbReference type="InterPro" id="IPR019563">
    <property type="entry name" value="GH97_catalytic"/>
</dbReference>
<comment type="cofactor">
    <cofactor evidence="1">
        <name>Ca(2+)</name>
        <dbReference type="ChEBI" id="CHEBI:29108"/>
    </cofactor>
</comment>
<dbReference type="GO" id="GO:0016787">
    <property type="term" value="F:hydrolase activity"/>
    <property type="evidence" value="ECO:0007669"/>
    <property type="project" value="UniProtKB-KW"/>
</dbReference>
<dbReference type="PANTHER" id="PTHR35803">
    <property type="entry name" value="GLUCAN 1,4-ALPHA-GLUCOSIDASE SUSB-RELATED"/>
    <property type="match status" value="1"/>
</dbReference>
<dbReference type="Proteomes" id="UP000322658">
    <property type="component" value="Unassembled WGS sequence"/>
</dbReference>
<dbReference type="InterPro" id="IPR029483">
    <property type="entry name" value="GH97_C"/>
</dbReference>
<feature type="chain" id="PRO_5023021480" evidence="4">
    <location>
        <begin position="20"/>
        <end position="727"/>
    </location>
</feature>
<keyword evidence="4" id="KW-0732">Signal</keyword>
<organism evidence="8 9">
    <name type="scientific">Alistipes shahii</name>
    <dbReference type="NCBI Taxonomy" id="328814"/>
    <lineage>
        <taxon>Bacteria</taxon>
        <taxon>Pseudomonadati</taxon>
        <taxon>Bacteroidota</taxon>
        <taxon>Bacteroidia</taxon>
        <taxon>Bacteroidales</taxon>
        <taxon>Rikenellaceae</taxon>
        <taxon>Alistipes</taxon>
    </lineage>
</organism>
<keyword evidence="3" id="KW-0106">Calcium</keyword>